<dbReference type="OrthoDB" id="10638754at2759"/>
<protein>
    <recommendedName>
        <fullName evidence="4">Secreted protein</fullName>
    </recommendedName>
</protein>
<evidence type="ECO:0000256" key="1">
    <source>
        <dbReference type="SAM" id="SignalP"/>
    </source>
</evidence>
<name>A0A371D5X5_9APHY</name>
<organism evidence="2 3">
    <name type="scientific">Lentinus brumalis</name>
    <dbReference type="NCBI Taxonomy" id="2498619"/>
    <lineage>
        <taxon>Eukaryota</taxon>
        <taxon>Fungi</taxon>
        <taxon>Dikarya</taxon>
        <taxon>Basidiomycota</taxon>
        <taxon>Agaricomycotina</taxon>
        <taxon>Agaricomycetes</taxon>
        <taxon>Polyporales</taxon>
        <taxon>Polyporaceae</taxon>
        <taxon>Lentinus</taxon>
    </lineage>
</organism>
<feature type="chain" id="PRO_5016918616" description="Secreted protein" evidence="1">
    <location>
        <begin position="20"/>
        <end position="227"/>
    </location>
</feature>
<gene>
    <name evidence="2" type="ORF">OH76DRAFT_704859</name>
</gene>
<evidence type="ECO:0000313" key="3">
    <source>
        <dbReference type="Proteomes" id="UP000256964"/>
    </source>
</evidence>
<dbReference type="EMBL" id="KZ857415">
    <property type="protein sequence ID" value="RDX47902.1"/>
    <property type="molecule type" value="Genomic_DNA"/>
</dbReference>
<proteinExistence type="predicted"/>
<accession>A0A371D5X5</accession>
<keyword evidence="1" id="KW-0732">Signal</keyword>
<keyword evidence="3" id="KW-1185">Reference proteome</keyword>
<dbReference type="Proteomes" id="UP000256964">
    <property type="component" value="Unassembled WGS sequence"/>
</dbReference>
<reference evidence="2 3" key="1">
    <citation type="journal article" date="2018" name="Biotechnol. Biofuels">
        <title>Integrative visual omics of the white-rot fungus Polyporus brumalis exposes the biotechnological potential of its oxidative enzymes for delignifying raw plant biomass.</title>
        <authorList>
            <person name="Miyauchi S."/>
            <person name="Rancon A."/>
            <person name="Drula E."/>
            <person name="Hage H."/>
            <person name="Chaduli D."/>
            <person name="Favel A."/>
            <person name="Grisel S."/>
            <person name="Henrissat B."/>
            <person name="Herpoel-Gimbert I."/>
            <person name="Ruiz-Duenas F.J."/>
            <person name="Chevret D."/>
            <person name="Hainaut M."/>
            <person name="Lin J."/>
            <person name="Wang M."/>
            <person name="Pangilinan J."/>
            <person name="Lipzen A."/>
            <person name="Lesage-Meessen L."/>
            <person name="Navarro D."/>
            <person name="Riley R."/>
            <person name="Grigoriev I.V."/>
            <person name="Zhou S."/>
            <person name="Raouche S."/>
            <person name="Rosso M.N."/>
        </authorList>
    </citation>
    <scope>NUCLEOTIDE SEQUENCE [LARGE SCALE GENOMIC DNA]</scope>
    <source>
        <strain evidence="2 3">BRFM 1820</strain>
    </source>
</reference>
<sequence length="227" mass="25454">MRILSTLILAFFFRLAARPSPIPPHRSRSALTFGIRHALDLGHCSLHAPYRMVAVPHTVCVLLLSSIRPDGFPRAVQCLHYIEHSSTRTISCRTRTSLPLRLVVKRLTDVRPDPALLVNRRHPSHAHVPCRPRCLFGHRPCLRPCLPATCSLKICSYQAIYPYTLPRLSSLVGHFGVVFSPRSTRCPLTNTVTISPSLVPLVPAPRTYRPAADPGIWLSSMYRGKYI</sequence>
<feature type="signal peptide" evidence="1">
    <location>
        <begin position="1"/>
        <end position="19"/>
    </location>
</feature>
<evidence type="ECO:0000313" key="2">
    <source>
        <dbReference type="EMBL" id="RDX47902.1"/>
    </source>
</evidence>
<dbReference type="AlphaFoldDB" id="A0A371D5X5"/>
<evidence type="ECO:0008006" key="4">
    <source>
        <dbReference type="Google" id="ProtNLM"/>
    </source>
</evidence>